<evidence type="ECO:0000256" key="2">
    <source>
        <dbReference type="ARBA" id="ARBA00022801"/>
    </source>
</evidence>
<keyword evidence="7" id="KW-1185">Reference proteome</keyword>
<evidence type="ECO:0000256" key="1">
    <source>
        <dbReference type="ARBA" id="ARBA00005466"/>
    </source>
</evidence>
<evidence type="ECO:0000313" key="6">
    <source>
        <dbReference type="EMBL" id="MCU7615322.1"/>
    </source>
</evidence>
<reference evidence="7" key="1">
    <citation type="submission" date="2023-07" db="EMBL/GenBank/DDBJ databases">
        <title>Chryseobacterium sp. GMJ5 Genome sequencing and assembly.</title>
        <authorList>
            <person name="Jung Y."/>
        </authorList>
    </citation>
    <scope>NUCLEOTIDE SEQUENCE [LARGE SCALE GENOMIC DNA]</scope>
    <source>
        <strain evidence="7">GMJ5</strain>
    </source>
</reference>
<dbReference type="Proteomes" id="UP001208114">
    <property type="component" value="Unassembled WGS sequence"/>
</dbReference>
<accession>A0ABT2VZB5</accession>
<dbReference type="Gene3D" id="3.40.50.1820">
    <property type="entry name" value="alpha/beta hydrolase"/>
    <property type="match status" value="1"/>
</dbReference>
<proteinExistence type="inferred from homology"/>
<dbReference type="RefSeq" id="WP_262991343.1">
    <property type="nucleotide sequence ID" value="NZ_JAOTEN010000004.1"/>
</dbReference>
<dbReference type="EMBL" id="JAOTEN010000004">
    <property type="protein sequence ID" value="MCU7615322.1"/>
    <property type="molecule type" value="Genomic_DNA"/>
</dbReference>
<keyword evidence="2" id="KW-0378">Hydrolase</keyword>
<dbReference type="SUPFAM" id="SSF53474">
    <property type="entry name" value="alpha/beta-Hydrolases"/>
    <property type="match status" value="1"/>
</dbReference>
<dbReference type="PANTHER" id="PTHR10272">
    <property type="entry name" value="PLATELET-ACTIVATING FACTOR ACETYLHYDROLASE"/>
    <property type="match status" value="1"/>
</dbReference>
<dbReference type="InterPro" id="IPR029058">
    <property type="entry name" value="AB_hydrolase_fold"/>
</dbReference>
<keyword evidence="5" id="KW-0443">Lipid metabolism</keyword>
<dbReference type="InterPro" id="IPR006093">
    <property type="entry name" value="Oxy_OxRdtase_FAD_BS"/>
</dbReference>
<keyword evidence="4" id="KW-0560">Oxidoreductase</keyword>
<gene>
    <name evidence="6" type="ORF">N0B16_12820</name>
</gene>
<dbReference type="PANTHER" id="PTHR10272:SF0">
    <property type="entry name" value="PLATELET-ACTIVATING FACTOR ACETYLHYDROLASE"/>
    <property type="match status" value="1"/>
</dbReference>
<evidence type="ECO:0000256" key="5">
    <source>
        <dbReference type="ARBA" id="ARBA00023098"/>
    </source>
</evidence>
<organism evidence="6 7">
    <name type="scientific">Chryseobacterium gilvum</name>
    <dbReference type="NCBI Taxonomy" id="2976534"/>
    <lineage>
        <taxon>Bacteria</taxon>
        <taxon>Pseudomonadati</taxon>
        <taxon>Bacteroidota</taxon>
        <taxon>Flavobacteriia</taxon>
        <taxon>Flavobacteriales</taxon>
        <taxon>Weeksellaceae</taxon>
        <taxon>Chryseobacterium group</taxon>
        <taxon>Chryseobacterium</taxon>
    </lineage>
</organism>
<comment type="caution">
    <text evidence="6">The sequence shown here is derived from an EMBL/GenBank/DDBJ whole genome shotgun (WGS) entry which is preliminary data.</text>
</comment>
<evidence type="ECO:0000313" key="7">
    <source>
        <dbReference type="Proteomes" id="UP001208114"/>
    </source>
</evidence>
<evidence type="ECO:0008006" key="8">
    <source>
        <dbReference type="Google" id="ProtNLM"/>
    </source>
</evidence>
<dbReference type="PROSITE" id="PS00862">
    <property type="entry name" value="OX2_COVAL_FAD"/>
    <property type="match status" value="1"/>
</dbReference>
<evidence type="ECO:0000256" key="3">
    <source>
        <dbReference type="ARBA" id="ARBA00022963"/>
    </source>
</evidence>
<name>A0ABT2VZB5_9FLAO</name>
<keyword evidence="3" id="KW-0442">Lipid degradation</keyword>
<comment type="similarity">
    <text evidence="1">Belongs to the oxygen-dependent FAD-linked oxidoreductase family.</text>
</comment>
<sequence>MKKNIQKANTAIPSAPIMIYSPVVIKVPGREVDLQVKVSMPATGNNLPIILLSHGHGQSNFLSSLKGYGPLADFYAAQGFVVFQPTHQDSKILGLQQDGPEGALFWKSRAHDMHVILDHLDLFEETVPGLKGRLDKKQVTAVGHSMGGHTVCMLSGMKVEDPVSGDIIDLREPRLKAGIIFGAPGKGSDIADFGKEHYPVLFKTNFTGMDNPVLVVNGDKDVNLNFSDRADWRADAYYLSDKNTCLLTIKGSLHTFGGISGYDAGETQEENPDMVAMIQQITLAYLRTALNPEDKSWESIKKELEESDDPKASIECK</sequence>
<protein>
    <recommendedName>
        <fullName evidence="8">Chlorophyllase</fullName>
    </recommendedName>
</protein>
<evidence type="ECO:0000256" key="4">
    <source>
        <dbReference type="ARBA" id="ARBA00023002"/>
    </source>
</evidence>